<name>A0AAN8WEI2_HALRR</name>
<accession>A0AAN8WEI2</accession>
<dbReference type="AlphaFoldDB" id="A0AAN8WEI2"/>
<evidence type="ECO:0000313" key="2">
    <source>
        <dbReference type="EMBL" id="KAK7012570.1"/>
    </source>
</evidence>
<reference evidence="2 3" key="1">
    <citation type="submission" date="2023-11" db="EMBL/GenBank/DDBJ databases">
        <title>Halocaridina rubra genome assembly.</title>
        <authorList>
            <person name="Smith C."/>
        </authorList>
    </citation>
    <scope>NUCLEOTIDE SEQUENCE [LARGE SCALE GENOMIC DNA]</scope>
    <source>
        <strain evidence="2">EP-1</strain>
        <tissue evidence="2">Whole</tissue>
    </source>
</reference>
<dbReference type="EMBL" id="JAXCGZ010023422">
    <property type="protein sequence ID" value="KAK7012570.1"/>
    <property type="molecule type" value="Genomic_DNA"/>
</dbReference>
<feature type="region of interest" description="Disordered" evidence="1">
    <location>
        <begin position="63"/>
        <end position="82"/>
    </location>
</feature>
<proteinExistence type="predicted"/>
<keyword evidence="3" id="KW-1185">Reference proteome</keyword>
<sequence>MRSAGVGQRSHQHREVVRWKPPSVLSKKLGHSYKNNLMISNFISPLKIYTNSLYEFKDKTAWTKSPEKQGHQRPQTNYHQSTNLFLSTHGLRFDHSSDKDS</sequence>
<feature type="compositionally biased region" description="Polar residues" evidence="1">
    <location>
        <begin position="72"/>
        <end position="82"/>
    </location>
</feature>
<dbReference type="Proteomes" id="UP001381693">
    <property type="component" value="Unassembled WGS sequence"/>
</dbReference>
<comment type="caution">
    <text evidence="2">The sequence shown here is derived from an EMBL/GenBank/DDBJ whole genome shotgun (WGS) entry which is preliminary data.</text>
</comment>
<protein>
    <submittedName>
        <fullName evidence="2">Uncharacterized protein</fullName>
    </submittedName>
</protein>
<evidence type="ECO:0000313" key="3">
    <source>
        <dbReference type="Proteomes" id="UP001381693"/>
    </source>
</evidence>
<evidence type="ECO:0000256" key="1">
    <source>
        <dbReference type="SAM" id="MobiDB-lite"/>
    </source>
</evidence>
<gene>
    <name evidence="2" type="ORF">SK128_023693</name>
</gene>
<feature type="non-terminal residue" evidence="2">
    <location>
        <position position="101"/>
    </location>
</feature>
<organism evidence="2 3">
    <name type="scientific">Halocaridina rubra</name>
    <name type="common">Hawaiian red shrimp</name>
    <dbReference type="NCBI Taxonomy" id="373956"/>
    <lineage>
        <taxon>Eukaryota</taxon>
        <taxon>Metazoa</taxon>
        <taxon>Ecdysozoa</taxon>
        <taxon>Arthropoda</taxon>
        <taxon>Crustacea</taxon>
        <taxon>Multicrustacea</taxon>
        <taxon>Malacostraca</taxon>
        <taxon>Eumalacostraca</taxon>
        <taxon>Eucarida</taxon>
        <taxon>Decapoda</taxon>
        <taxon>Pleocyemata</taxon>
        <taxon>Caridea</taxon>
        <taxon>Atyoidea</taxon>
        <taxon>Atyidae</taxon>
        <taxon>Halocaridina</taxon>
    </lineage>
</organism>